<sequence>MGWKIAGTIIIRAQIDDIDFKELLNDLDLESPELTKVDNVPFWEAMDMGTNNVYIGSYKDNLIICDNNNVLGTSASFEKNISSIEQRLINHFPDTEICTIVLHSGVNLWGYSVIKNGQKIRARGGSWNDGTFLEYGSPLEQEKELLSQSIIDKDGNRVYLLDDYPGEPFSEDQVGEEFVSDIASRYFGIGLFCSSELLDTMLAGYA</sequence>
<dbReference type="InterPro" id="IPR053847">
    <property type="entry name" value="DUF6928"/>
</dbReference>
<keyword evidence="2" id="KW-1185">Reference proteome</keyword>
<dbReference type="EMBL" id="CP029619">
    <property type="protein sequence ID" value="AWN81397.1"/>
    <property type="molecule type" value="Genomic_DNA"/>
</dbReference>
<accession>A0A2Z3L6T5</accession>
<dbReference type="Proteomes" id="UP000245872">
    <property type="component" value="Chromosome"/>
</dbReference>
<evidence type="ECO:0000313" key="2">
    <source>
        <dbReference type="Proteomes" id="UP000245872"/>
    </source>
</evidence>
<dbReference type="AlphaFoldDB" id="A0A2Z3L6T5"/>
<dbReference type="OrthoDB" id="669022at2"/>
<proteinExistence type="predicted"/>
<evidence type="ECO:0000313" key="1">
    <source>
        <dbReference type="EMBL" id="AWN81397.1"/>
    </source>
</evidence>
<name>A0A2Z3L6T5_9BACT</name>
<dbReference type="KEGG" id="cher:DK880_00059"/>
<organism evidence="1 2">
    <name type="scientific">Candidatus Cardinium hertigii</name>
    <dbReference type="NCBI Taxonomy" id="247481"/>
    <lineage>
        <taxon>Bacteria</taxon>
        <taxon>Pseudomonadati</taxon>
        <taxon>Bacteroidota</taxon>
        <taxon>Cytophagia</taxon>
        <taxon>Cytophagales</taxon>
        <taxon>Amoebophilaceae</taxon>
        <taxon>Candidatus Cardinium</taxon>
    </lineage>
</organism>
<dbReference type="RefSeq" id="WP_109996864.1">
    <property type="nucleotide sequence ID" value="NZ_CP029619.1"/>
</dbReference>
<dbReference type="Pfam" id="PF21997">
    <property type="entry name" value="DUF6928"/>
    <property type="match status" value="1"/>
</dbReference>
<reference evidence="1 2" key="1">
    <citation type="submission" date="2018-05" db="EMBL/GenBank/DDBJ databases">
        <title>Candidatus Cardinium hertigii Genome Assembly.</title>
        <authorList>
            <person name="Showmaker K.C."/>
            <person name="Walden K.O."/>
            <person name="Fields C.J."/>
            <person name="Lambert K.N."/>
            <person name="Hudson M.E."/>
        </authorList>
    </citation>
    <scope>NUCLEOTIDE SEQUENCE [LARGE SCALE GENOMIC DNA]</scope>
    <source>
        <strain evidence="2">cHgTN10</strain>
    </source>
</reference>
<protein>
    <submittedName>
        <fullName evidence="1">Uncharacterized protein</fullName>
    </submittedName>
</protein>
<gene>
    <name evidence="1" type="ORF">DK880_00059</name>
</gene>